<feature type="domain" description="Transposase DDE" evidence="1">
    <location>
        <begin position="107"/>
        <end position="260"/>
    </location>
</feature>
<dbReference type="EMBL" id="CP091508">
    <property type="protein sequence ID" value="UOO81246.1"/>
    <property type="molecule type" value="Genomic_DNA"/>
</dbReference>
<protein>
    <submittedName>
        <fullName evidence="2">IS982 family transposase</fullName>
    </submittedName>
</protein>
<dbReference type="SUPFAM" id="SSF53098">
    <property type="entry name" value="Ribonuclease H-like"/>
    <property type="match status" value="1"/>
</dbReference>
<organism evidence="2 3">
    <name type="scientific">Uruburuella testudinis</name>
    <dbReference type="NCBI Taxonomy" id="1282863"/>
    <lineage>
        <taxon>Bacteria</taxon>
        <taxon>Pseudomonadati</taxon>
        <taxon>Pseudomonadota</taxon>
        <taxon>Betaproteobacteria</taxon>
        <taxon>Neisseriales</taxon>
        <taxon>Neisseriaceae</taxon>
        <taxon>Uruburuella</taxon>
    </lineage>
</organism>
<dbReference type="NCBIfam" id="NF033520">
    <property type="entry name" value="transpos_IS982"/>
    <property type="match status" value="1"/>
</dbReference>
<dbReference type="RefSeq" id="WP_244784310.1">
    <property type="nucleotide sequence ID" value="NZ_CP091508.1"/>
</dbReference>
<dbReference type="InterPro" id="IPR012337">
    <property type="entry name" value="RNaseH-like_sf"/>
</dbReference>
<sequence length="295" mass="33999">MDYLTELFCLVDDFCKTFEPKFNQQRISHQANKKIRQRKASVSTAEIMTVWIYFHQIRYRHFKTYYLFQIKRMLSQAFPNMPSYNRFVELAQRTIIPFSAFLKTQMGQCSGISFVDSTALAVCHNRRIPTHRVFAGSARRGKSSMGWFYGFKLHALINHQGALVDVRLTPGNVNDRHAWKDMAASLWSIVVGDKGYLGKELTQWLQNEYGIRLVTGKKKNMKQKDKIPFEPGFLQKRGVIESVFDELKNLCQIEHTRHRSYTGFLLNLISGLVAYCLMPFKPGVKISAAGLPARG</sequence>
<evidence type="ECO:0000313" key="3">
    <source>
        <dbReference type="Proteomes" id="UP000829817"/>
    </source>
</evidence>
<proteinExistence type="predicted"/>
<gene>
    <name evidence="2" type="ORF">LVJ83_09760</name>
</gene>
<evidence type="ECO:0000313" key="2">
    <source>
        <dbReference type="EMBL" id="UOO81246.1"/>
    </source>
</evidence>
<dbReference type="InterPro" id="IPR025668">
    <property type="entry name" value="Tnp_DDE_dom"/>
</dbReference>
<reference evidence="2 3" key="1">
    <citation type="journal article" date="2022" name="Res Sq">
        <title>Evolution of multicellular longitudinally dividing oral cavity symbionts (Neisseriaceae).</title>
        <authorList>
            <person name="Nyongesa S."/>
            <person name="Weber P."/>
            <person name="Bernet E."/>
            <person name="Pullido F."/>
            <person name="Nieckarz M."/>
            <person name="Delaby M."/>
            <person name="Nieves C."/>
            <person name="Viehboeck T."/>
            <person name="Krause N."/>
            <person name="Rivera-Millot A."/>
            <person name="Nakamura A."/>
            <person name="Vischer N."/>
            <person name="VanNieuwenhze M."/>
            <person name="Brun Y."/>
            <person name="Cava F."/>
            <person name="Bulgheresi S."/>
            <person name="Veyrier F."/>
        </authorList>
    </citation>
    <scope>NUCLEOTIDE SEQUENCE [LARGE SCALE GENOMIC DNA]</scope>
    <source>
        <strain evidence="2 3">CCUG 63373m</strain>
    </source>
</reference>
<accession>A0ABY4DX29</accession>
<evidence type="ECO:0000259" key="1">
    <source>
        <dbReference type="Pfam" id="PF13612"/>
    </source>
</evidence>
<dbReference type="Proteomes" id="UP000829817">
    <property type="component" value="Chromosome"/>
</dbReference>
<dbReference type="Pfam" id="PF13612">
    <property type="entry name" value="DDE_Tnp_1_3"/>
    <property type="match status" value="1"/>
</dbReference>
<keyword evidence="3" id="KW-1185">Reference proteome</keyword>
<name>A0ABY4DX29_9NEIS</name>